<dbReference type="PANTHER" id="PTHR43975">
    <property type="entry name" value="ZGC:101858"/>
    <property type="match status" value="1"/>
</dbReference>
<evidence type="ECO:0000313" key="1">
    <source>
        <dbReference type="EMBL" id="SDS53500.1"/>
    </source>
</evidence>
<sequence length="256" mass="26575">MSKSVAIVTGASSGIGRATAIRLSRDFSAVVLAARGGIELGKVAEQVRAQGAEPLPIDLDLMVPAAAETVVGRTLEKFGRIDALLNIAGAVPGVDLLQMTDEQWNAGMDLKLHGARRLTLRAWEALKATNGAVVLIAGNAAEIPTASAAAVGVINAAIVALAKAFADRGLKDGIQVNSVSPGPVMTGRRLSMIEKWAAAHKVGIDEAKQTLLTQAGIGRYGEPQDIAELMAFLVSPAARWITGTQLRIDGGEVKSI</sequence>
<dbReference type="SUPFAM" id="SSF51735">
    <property type="entry name" value="NAD(P)-binding Rossmann-fold domains"/>
    <property type="match status" value="1"/>
</dbReference>
<dbReference type="PRINTS" id="PR00081">
    <property type="entry name" value="GDHRDH"/>
</dbReference>
<dbReference type="InterPro" id="IPR002347">
    <property type="entry name" value="SDR_fam"/>
</dbReference>
<dbReference type="RefSeq" id="WP_146687341.1">
    <property type="nucleotide sequence ID" value="NZ_LT629750.1"/>
</dbReference>
<reference evidence="2" key="1">
    <citation type="submission" date="2016-10" db="EMBL/GenBank/DDBJ databases">
        <authorList>
            <person name="Varghese N."/>
            <person name="Submissions S."/>
        </authorList>
    </citation>
    <scope>NUCLEOTIDE SEQUENCE [LARGE SCALE GENOMIC DNA]</scope>
    <source>
        <strain evidence="2">GAS369</strain>
    </source>
</reference>
<protein>
    <submittedName>
        <fullName evidence="1">3-oxoacyl-[acyl-carrier protein] reductase</fullName>
    </submittedName>
</protein>
<dbReference type="InterPro" id="IPR036291">
    <property type="entry name" value="NAD(P)-bd_dom_sf"/>
</dbReference>
<dbReference type="Gene3D" id="3.40.50.720">
    <property type="entry name" value="NAD(P)-binding Rossmann-like Domain"/>
    <property type="match status" value="1"/>
</dbReference>
<dbReference type="AlphaFoldDB" id="A0A1H1SZV1"/>
<dbReference type="PANTHER" id="PTHR43975:SF2">
    <property type="entry name" value="EG:BACR7A4.14 PROTEIN-RELATED"/>
    <property type="match status" value="1"/>
</dbReference>
<dbReference type="Pfam" id="PF13561">
    <property type="entry name" value="adh_short_C2"/>
    <property type="match status" value="1"/>
</dbReference>
<accession>A0A1H1SZV1</accession>
<name>A0A1H1SZV1_9BRAD</name>
<organism evidence="1 2">
    <name type="scientific">Bradyrhizobium canariense</name>
    <dbReference type="NCBI Taxonomy" id="255045"/>
    <lineage>
        <taxon>Bacteria</taxon>
        <taxon>Pseudomonadati</taxon>
        <taxon>Pseudomonadota</taxon>
        <taxon>Alphaproteobacteria</taxon>
        <taxon>Hyphomicrobiales</taxon>
        <taxon>Nitrobacteraceae</taxon>
        <taxon>Bradyrhizobium</taxon>
    </lineage>
</organism>
<dbReference type="Proteomes" id="UP000243904">
    <property type="component" value="Chromosome I"/>
</dbReference>
<dbReference type="EMBL" id="LT629750">
    <property type="protein sequence ID" value="SDS53500.1"/>
    <property type="molecule type" value="Genomic_DNA"/>
</dbReference>
<proteinExistence type="predicted"/>
<evidence type="ECO:0000313" key="2">
    <source>
        <dbReference type="Proteomes" id="UP000243904"/>
    </source>
</evidence>
<keyword evidence="2" id="KW-1185">Reference proteome</keyword>
<gene>
    <name evidence="1" type="ORF">SAMN05444158_2352</name>
</gene>